<dbReference type="AlphaFoldDB" id="A0ABD3HWN5"/>
<feature type="compositionally biased region" description="Polar residues" evidence="1">
    <location>
        <begin position="85"/>
        <end position="95"/>
    </location>
</feature>
<sequence>MKTMKKAQKRKRLEALTKSLMLQRSSLKTLTKALKISPRPCSDLTRPVRHLRPALGETTLILAVRQVLLFGLAPLQKSLGRKPTPASQRPDSTGKASKASARRNNTDISRAPSSPIRPAPLQKSPASQHSGDASAHATAFEPEDSDQGSEDFYGTMQRPDSTGKASKASARRNNTDISRAPIASSPIRLAPLQKSLGRKATPASQVKHLPASQHPGDASAHAPCSPSSPITRSQSRRTTATKQNDKNSLPDHPELIDVSKIALKDLPQMLSDESYSTIALVILGCKTKAYLGNKIGKYATDLKTLSHRKAFNTKPLDEKIRMVVEDSIWRNLVSLQGRAARQEGKLILERANVKFTAHLAF</sequence>
<dbReference type="EMBL" id="JBJQOH010000003">
    <property type="protein sequence ID" value="KAL3694520.1"/>
    <property type="molecule type" value="Genomic_DNA"/>
</dbReference>
<keyword evidence="3" id="KW-1185">Reference proteome</keyword>
<evidence type="ECO:0000313" key="3">
    <source>
        <dbReference type="Proteomes" id="UP001633002"/>
    </source>
</evidence>
<comment type="caution">
    <text evidence="2">The sequence shown here is derived from an EMBL/GenBank/DDBJ whole genome shotgun (WGS) entry which is preliminary data.</text>
</comment>
<feature type="compositionally biased region" description="Basic and acidic residues" evidence="1">
    <location>
        <begin position="243"/>
        <end position="253"/>
    </location>
</feature>
<feature type="compositionally biased region" description="Low complexity" evidence="1">
    <location>
        <begin position="108"/>
        <end position="120"/>
    </location>
</feature>
<organism evidence="2 3">
    <name type="scientific">Riccia sorocarpa</name>
    <dbReference type="NCBI Taxonomy" id="122646"/>
    <lineage>
        <taxon>Eukaryota</taxon>
        <taxon>Viridiplantae</taxon>
        <taxon>Streptophyta</taxon>
        <taxon>Embryophyta</taxon>
        <taxon>Marchantiophyta</taxon>
        <taxon>Marchantiopsida</taxon>
        <taxon>Marchantiidae</taxon>
        <taxon>Marchantiales</taxon>
        <taxon>Ricciaceae</taxon>
        <taxon>Riccia</taxon>
    </lineage>
</organism>
<reference evidence="2 3" key="1">
    <citation type="submission" date="2024-09" db="EMBL/GenBank/DDBJ databases">
        <title>Chromosome-scale assembly of Riccia sorocarpa.</title>
        <authorList>
            <person name="Paukszto L."/>
        </authorList>
    </citation>
    <scope>NUCLEOTIDE SEQUENCE [LARGE SCALE GENOMIC DNA]</scope>
    <source>
        <strain evidence="2">LP-2024</strain>
        <tissue evidence="2">Aerial parts of the thallus</tissue>
    </source>
</reference>
<feature type="compositionally biased region" description="Polar residues" evidence="1">
    <location>
        <begin position="230"/>
        <end position="242"/>
    </location>
</feature>
<protein>
    <submittedName>
        <fullName evidence="2">Uncharacterized protein</fullName>
    </submittedName>
</protein>
<name>A0ABD3HWN5_9MARC</name>
<dbReference type="Proteomes" id="UP001633002">
    <property type="component" value="Unassembled WGS sequence"/>
</dbReference>
<feature type="region of interest" description="Disordered" evidence="1">
    <location>
        <begin position="77"/>
        <end position="253"/>
    </location>
</feature>
<evidence type="ECO:0000256" key="1">
    <source>
        <dbReference type="SAM" id="MobiDB-lite"/>
    </source>
</evidence>
<proteinExistence type="predicted"/>
<evidence type="ECO:0000313" key="2">
    <source>
        <dbReference type="EMBL" id="KAL3694520.1"/>
    </source>
</evidence>
<gene>
    <name evidence="2" type="ORF">R1sor_008171</name>
</gene>
<feature type="compositionally biased region" description="Low complexity" evidence="1">
    <location>
        <begin position="218"/>
        <end position="229"/>
    </location>
</feature>
<accession>A0ABD3HWN5</accession>